<reference evidence="2 3" key="1">
    <citation type="submission" date="2015-04" db="EMBL/GenBank/DDBJ databases">
        <title>The draft genome sequence of Erythrobacter marinus HWDM-33.</title>
        <authorList>
            <person name="Zhuang L."/>
            <person name="Liu Y."/>
            <person name="Shao Z."/>
        </authorList>
    </citation>
    <scope>NUCLEOTIDE SEQUENCE [LARGE SCALE GENOMIC DNA]</scope>
    <source>
        <strain evidence="2 3">HWDM-33</strain>
    </source>
</reference>
<dbReference type="AlphaFoldDB" id="A0A0H0XMJ6"/>
<keyword evidence="1" id="KW-1133">Transmembrane helix</keyword>
<dbReference type="RefSeq" id="WP_047094138.1">
    <property type="nucleotide sequence ID" value="NZ_LBHU01000003.1"/>
</dbReference>
<evidence type="ECO:0000313" key="2">
    <source>
        <dbReference type="EMBL" id="KLI63246.1"/>
    </source>
</evidence>
<name>A0A0H0XMJ6_9SPHN</name>
<evidence type="ECO:0000256" key="1">
    <source>
        <dbReference type="SAM" id="Phobius"/>
    </source>
</evidence>
<comment type="caution">
    <text evidence="2">The sequence shown here is derived from an EMBL/GenBank/DDBJ whole genome shotgun (WGS) entry which is preliminary data.</text>
</comment>
<organism evidence="2 3">
    <name type="scientific">Aurantiacibacter marinus</name>
    <dbReference type="NCBI Taxonomy" id="874156"/>
    <lineage>
        <taxon>Bacteria</taxon>
        <taxon>Pseudomonadati</taxon>
        <taxon>Pseudomonadota</taxon>
        <taxon>Alphaproteobacteria</taxon>
        <taxon>Sphingomonadales</taxon>
        <taxon>Erythrobacteraceae</taxon>
        <taxon>Aurantiacibacter</taxon>
    </lineage>
</organism>
<keyword evidence="1" id="KW-0472">Membrane</keyword>
<sequence>MFDFIVSIVILAAFALLAGAFFLYRRGNTKQAVLMAVLAAVMIVNVAIWLIPTADGGSLSDVAASGEN</sequence>
<evidence type="ECO:0000313" key="3">
    <source>
        <dbReference type="Proteomes" id="UP000053455"/>
    </source>
</evidence>
<keyword evidence="1" id="KW-0812">Transmembrane</keyword>
<accession>A0A0H0XMJ6</accession>
<proteinExistence type="predicted"/>
<dbReference type="PATRIC" id="fig|874156.12.peg.2311"/>
<feature type="transmembrane region" description="Helical" evidence="1">
    <location>
        <begin position="32"/>
        <end position="51"/>
    </location>
</feature>
<dbReference type="EMBL" id="LBHU01000003">
    <property type="protein sequence ID" value="KLI63246.1"/>
    <property type="molecule type" value="Genomic_DNA"/>
</dbReference>
<keyword evidence="3" id="KW-1185">Reference proteome</keyword>
<protein>
    <submittedName>
        <fullName evidence="2">Uncharacterized protein</fullName>
    </submittedName>
</protein>
<dbReference type="Proteomes" id="UP000053455">
    <property type="component" value="Unassembled WGS sequence"/>
</dbReference>
<feature type="transmembrane region" description="Helical" evidence="1">
    <location>
        <begin position="6"/>
        <end position="25"/>
    </location>
</feature>
<gene>
    <name evidence="2" type="ORF">AAV99_11265</name>
</gene>